<evidence type="ECO:0000256" key="7">
    <source>
        <dbReference type="HAMAP-Rule" id="MF_00071"/>
    </source>
</evidence>
<dbReference type="PANTHER" id="PTHR43512">
    <property type="entry name" value="TRANSLATION FACTOR GUF1-RELATED"/>
    <property type="match status" value="1"/>
</dbReference>
<keyword evidence="7" id="KW-1003">Cell membrane</keyword>
<dbReference type="Pfam" id="PF03144">
    <property type="entry name" value="GTP_EFTU_D2"/>
    <property type="match status" value="1"/>
</dbReference>
<comment type="similarity">
    <text evidence="1 7">Belongs to the TRAFAC class translation factor GTPase superfamily. Classic translation factor GTPase family. LepA subfamily.</text>
</comment>
<dbReference type="NCBIfam" id="TIGR01393">
    <property type="entry name" value="lepA"/>
    <property type="match status" value="1"/>
</dbReference>
<sequence>MQEKYIRNFAIISHIDHGKSTLSDRLMELTGTVSKREMAPQLLDSLSVEQAHGVTVKSRTVQLQYRAKDGQNYRLNLIDTPGHVDFAYEVSKSLAATDGVLLLVDATQGVQAQTVANWRLAHDLGLPMIPVINKVDSAQADVDRVYDELMALDSTLLSKTIYQVSAKTGQGVPELLEGIVKELPSPKGDSNRPLKALVYDSEYDAYLGVITQIRVVDGQLNAGQTLRFMATNKSFQPKEVGVYRPDRTKTNQLSAGEVGYVVTGLKEPKFVKIGDTLTSASKGCQEAVSGFQERQPVVYAGIFPKDDYLSLKEALLKIELNDSALTIAEEHSAALGPGFRVGFLGVFHLQIIQERLASEYGIEVIVTAPNVSYQVRQVQEKEAITVTNPAEFPSFEKIESVEEPIVLGIIDTPGDYLDAVMKLAERYRGTFADLVDQAGGVRLSYRLPLAEIAYDFFNQLKSITHGYASLQTKAIGFEESDLVKVDVQVNYAKVDALAFVTHRSKAAALTQKVVHELKMTIPRRLYPMPVQALVEGKVLARVDVPPLRKNAAVNGEQRSVSKKQALLRRQNVNKRSAAHLDIVLPQEVFNALLSLNE</sequence>
<evidence type="ECO:0000256" key="1">
    <source>
        <dbReference type="ARBA" id="ARBA00005454"/>
    </source>
</evidence>
<gene>
    <name evidence="7 9" type="primary">lepA</name>
    <name evidence="9" type="ORF">G6R28_03305</name>
</gene>
<dbReference type="CDD" id="cd01890">
    <property type="entry name" value="LepA"/>
    <property type="match status" value="1"/>
</dbReference>
<dbReference type="Gene3D" id="3.30.70.2570">
    <property type="entry name" value="Elongation factor 4, C-terminal domain"/>
    <property type="match status" value="1"/>
</dbReference>
<dbReference type="Gene3D" id="3.40.50.300">
    <property type="entry name" value="P-loop containing nucleotide triphosphate hydrolases"/>
    <property type="match status" value="1"/>
</dbReference>
<dbReference type="InterPro" id="IPR006297">
    <property type="entry name" value="EF-4"/>
</dbReference>
<evidence type="ECO:0000256" key="3">
    <source>
        <dbReference type="ARBA" id="ARBA00022801"/>
    </source>
</evidence>
<dbReference type="Gene3D" id="2.40.30.10">
    <property type="entry name" value="Translation factors"/>
    <property type="match status" value="1"/>
</dbReference>
<feature type="binding site" evidence="7">
    <location>
        <begin position="133"/>
        <end position="136"/>
    </location>
    <ligand>
        <name>GTP</name>
        <dbReference type="ChEBI" id="CHEBI:37565"/>
    </ligand>
</feature>
<evidence type="ECO:0000256" key="2">
    <source>
        <dbReference type="ARBA" id="ARBA00022741"/>
    </source>
</evidence>
<evidence type="ECO:0000256" key="5">
    <source>
        <dbReference type="ARBA" id="ARBA00023134"/>
    </source>
</evidence>
<reference evidence="9 10" key="1">
    <citation type="submission" date="2020-02" db="EMBL/GenBank/DDBJ databases">
        <title>Fructobacillus sp. isolated from paper mulberry of Taiwan.</title>
        <authorList>
            <person name="Lin S.-T."/>
        </authorList>
    </citation>
    <scope>NUCLEOTIDE SEQUENCE [LARGE SCALE GENOMIC DNA]</scope>
    <source>
        <strain evidence="9 10">M1-21</strain>
    </source>
</reference>
<dbReference type="Pfam" id="PF00009">
    <property type="entry name" value="GTP_EFTU"/>
    <property type="match status" value="1"/>
</dbReference>
<protein>
    <recommendedName>
        <fullName evidence="7">Elongation factor 4</fullName>
        <shortName evidence="7">EF-4</shortName>
        <ecNumber evidence="7">3.6.5.n1</ecNumber>
    </recommendedName>
    <alternativeName>
        <fullName evidence="7">Ribosomal back-translocase LepA</fullName>
    </alternativeName>
</protein>
<dbReference type="Gene3D" id="3.30.70.240">
    <property type="match status" value="1"/>
</dbReference>
<dbReference type="RefSeq" id="WP_213792801.1">
    <property type="nucleotide sequence ID" value="NZ_JAAMFJ010000001.1"/>
</dbReference>
<dbReference type="Pfam" id="PF06421">
    <property type="entry name" value="LepA_C"/>
    <property type="match status" value="1"/>
</dbReference>
<keyword evidence="4 7" id="KW-0648">Protein biosynthesis</keyword>
<dbReference type="PANTHER" id="PTHR43512:SF4">
    <property type="entry name" value="TRANSLATION FACTOR GUF1 HOMOLOG, CHLOROPLASTIC"/>
    <property type="match status" value="1"/>
</dbReference>
<evidence type="ECO:0000256" key="6">
    <source>
        <dbReference type="ARBA" id="ARBA00023136"/>
    </source>
</evidence>
<dbReference type="HAMAP" id="MF_00071">
    <property type="entry name" value="LepA"/>
    <property type="match status" value="1"/>
</dbReference>
<dbReference type="PRINTS" id="PR00315">
    <property type="entry name" value="ELONGATNFCT"/>
</dbReference>
<dbReference type="InterPro" id="IPR004161">
    <property type="entry name" value="EFTu-like_2"/>
</dbReference>
<dbReference type="InterPro" id="IPR035647">
    <property type="entry name" value="EFG_III/V"/>
</dbReference>
<dbReference type="InterPro" id="IPR005225">
    <property type="entry name" value="Small_GTP-bd"/>
</dbReference>
<dbReference type="Proteomes" id="UP000735205">
    <property type="component" value="Unassembled WGS sequence"/>
</dbReference>
<dbReference type="Gene3D" id="3.30.70.870">
    <property type="entry name" value="Elongation Factor G (Translational Gtpase), domain 3"/>
    <property type="match status" value="1"/>
</dbReference>
<feature type="domain" description="Tr-type G" evidence="8">
    <location>
        <begin position="4"/>
        <end position="187"/>
    </location>
</feature>
<keyword evidence="10" id="KW-1185">Reference proteome</keyword>
<dbReference type="SUPFAM" id="SSF50447">
    <property type="entry name" value="Translation proteins"/>
    <property type="match status" value="1"/>
</dbReference>
<proteinExistence type="inferred from homology"/>
<dbReference type="CDD" id="cd03699">
    <property type="entry name" value="EF4_II"/>
    <property type="match status" value="1"/>
</dbReference>
<dbReference type="InterPro" id="IPR027417">
    <property type="entry name" value="P-loop_NTPase"/>
</dbReference>
<name>A0ABS5QST5_9LACO</name>
<keyword evidence="3 7" id="KW-0378">Hydrolase</keyword>
<evidence type="ECO:0000313" key="9">
    <source>
        <dbReference type="EMBL" id="MBS9336258.1"/>
    </source>
</evidence>
<dbReference type="SUPFAM" id="SSF52540">
    <property type="entry name" value="P-loop containing nucleoside triphosphate hydrolases"/>
    <property type="match status" value="1"/>
</dbReference>
<dbReference type="Pfam" id="PF00679">
    <property type="entry name" value="EFG_C"/>
    <property type="match status" value="1"/>
</dbReference>
<dbReference type="EC" id="3.6.5.n1" evidence="7"/>
<dbReference type="EMBL" id="JAAMFJ010000001">
    <property type="protein sequence ID" value="MBS9336258.1"/>
    <property type="molecule type" value="Genomic_DNA"/>
</dbReference>
<dbReference type="GO" id="GO:0003746">
    <property type="term" value="F:translation elongation factor activity"/>
    <property type="evidence" value="ECO:0007669"/>
    <property type="project" value="UniProtKB-KW"/>
</dbReference>
<dbReference type="InterPro" id="IPR013842">
    <property type="entry name" value="LepA_CTD"/>
</dbReference>
<dbReference type="InterPro" id="IPR000795">
    <property type="entry name" value="T_Tr_GTP-bd_dom"/>
</dbReference>
<dbReference type="CDD" id="cd03709">
    <property type="entry name" value="lepA_C"/>
    <property type="match status" value="1"/>
</dbReference>
<dbReference type="InterPro" id="IPR009000">
    <property type="entry name" value="Transl_B-barrel_sf"/>
</dbReference>
<keyword evidence="9" id="KW-0251">Elongation factor</keyword>
<accession>A0ABS5QST5</accession>
<evidence type="ECO:0000259" key="8">
    <source>
        <dbReference type="PROSITE" id="PS51722"/>
    </source>
</evidence>
<dbReference type="InterPro" id="IPR000640">
    <property type="entry name" value="EFG_V-like"/>
</dbReference>
<keyword evidence="6 7" id="KW-0472">Membrane</keyword>
<feature type="binding site" evidence="7">
    <location>
        <begin position="16"/>
        <end position="21"/>
    </location>
    <ligand>
        <name>GTP</name>
        <dbReference type="ChEBI" id="CHEBI:37565"/>
    </ligand>
</feature>
<keyword evidence="5 7" id="KW-0342">GTP-binding</keyword>
<dbReference type="SUPFAM" id="SSF54980">
    <property type="entry name" value="EF-G C-terminal domain-like"/>
    <property type="match status" value="2"/>
</dbReference>
<comment type="catalytic activity">
    <reaction evidence="7">
        <text>GTP + H2O = GDP + phosphate + H(+)</text>
        <dbReference type="Rhea" id="RHEA:19669"/>
        <dbReference type="ChEBI" id="CHEBI:15377"/>
        <dbReference type="ChEBI" id="CHEBI:15378"/>
        <dbReference type="ChEBI" id="CHEBI:37565"/>
        <dbReference type="ChEBI" id="CHEBI:43474"/>
        <dbReference type="ChEBI" id="CHEBI:58189"/>
        <dbReference type="EC" id="3.6.5.n1"/>
    </reaction>
</comment>
<dbReference type="InterPro" id="IPR038363">
    <property type="entry name" value="LepA_C_sf"/>
</dbReference>
<dbReference type="NCBIfam" id="TIGR00231">
    <property type="entry name" value="small_GTP"/>
    <property type="match status" value="1"/>
</dbReference>
<comment type="caution">
    <text evidence="9">The sequence shown here is derived from an EMBL/GenBank/DDBJ whole genome shotgun (WGS) entry which is preliminary data.</text>
</comment>
<dbReference type="InterPro" id="IPR035654">
    <property type="entry name" value="LepA_IV"/>
</dbReference>
<dbReference type="GO" id="GO:0016787">
    <property type="term" value="F:hydrolase activity"/>
    <property type="evidence" value="ECO:0007669"/>
    <property type="project" value="UniProtKB-KW"/>
</dbReference>
<comment type="subcellular location">
    <subcellularLocation>
        <location evidence="7">Cell membrane</location>
        <topology evidence="7">Peripheral membrane protein</topology>
        <orientation evidence="7">Cytoplasmic side</orientation>
    </subcellularLocation>
</comment>
<keyword evidence="2 7" id="KW-0547">Nucleotide-binding</keyword>
<dbReference type="PROSITE" id="PS51722">
    <property type="entry name" value="G_TR_2"/>
    <property type="match status" value="1"/>
</dbReference>
<evidence type="ECO:0000313" key="10">
    <source>
        <dbReference type="Proteomes" id="UP000735205"/>
    </source>
</evidence>
<evidence type="ECO:0000256" key="4">
    <source>
        <dbReference type="ARBA" id="ARBA00022917"/>
    </source>
</evidence>
<organism evidence="9 10">
    <name type="scientific">Fructobacillus papyrifericola</name>
    <dbReference type="NCBI Taxonomy" id="2713172"/>
    <lineage>
        <taxon>Bacteria</taxon>
        <taxon>Bacillati</taxon>
        <taxon>Bacillota</taxon>
        <taxon>Bacilli</taxon>
        <taxon>Lactobacillales</taxon>
        <taxon>Lactobacillaceae</taxon>
        <taxon>Fructobacillus</taxon>
    </lineage>
</organism>
<comment type="function">
    <text evidence="7">Required for accurate and efficient protein synthesis under certain stress conditions. May act as a fidelity factor of the translation reaction, by catalyzing a one-codon backward translocation of tRNAs on improperly translocated ribosomes. Back-translocation proceeds from a post-translocation (POST) complex to a pre-translocation (PRE) complex, thus giving elongation factor G a second chance to translocate the tRNAs correctly. Binds to ribosomes in a GTP-dependent manner.</text>
</comment>